<dbReference type="EMBL" id="JAJBZT010000012">
    <property type="protein sequence ID" value="MCB6185157.1"/>
    <property type="molecule type" value="Genomic_DNA"/>
</dbReference>
<dbReference type="PROSITE" id="PS00070">
    <property type="entry name" value="ALDEHYDE_DEHYDR_CYS"/>
    <property type="match status" value="1"/>
</dbReference>
<dbReference type="Pfam" id="PF00171">
    <property type="entry name" value="Aldedh"/>
    <property type="match status" value="1"/>
</dbReference>
<dbReference type="InterPro" id="IPR029510">
    <property type="entry name" value="Ald_DH_CS_GLU"/>
</dbReference>
<evidence type="ECO:0000256" key="3">
    <source>
        <dbReference type="RuleBase" id="RU003345"/>
    </source>
</evidence>
<dbReference type="InterPro" id="IPR016161">
    <property type="entry name" value="Ald_DH/histidinol_DH"/>
</dbReference>
<dbReference type="PROSITE" id="PS00687">
    <property type="entry name" value="ALDEHYDE_DEHYDR_GLU"/>
    <property type="match status" value="1"/>
</dbReference>
<dbReference type="InterPro" id="IPR016160">
    <property type="entry name" value="Ald_DH_CS_CYS"/>
</dbReference>
<reference evidence="5" key="1">
    <citation type="submission" date="2021-10" db="EMBL/GenBank/DDBJ databases">
        <title>The complete genome sequence of Leeia sp. TBRC 13508.</title>
        <authorList>
            <person name="Charoenyingcharoen P."/>
            <person name="Yukphan P."/>
        </authorList>
    </citation>
    <scope>NUCLEOTIDE SEQUENCE</scope>
    <source>
        <strain evidence="5">TBRC 13508</strain>
    </source>
</reference>
<dbReference type="InterPro" id="IPR015590">
    <property type="entry name" value="Aldehyde_DH_dom"/>
</dbReference>
<feature type="domain" description="Aldehyde dehydrogenase" evidence="4">
    <location>
        <begin position="14"/>
        <end position="472"/>
    </location>
</feature>
<comment type="caution">
    <text evidence="5">The sequence shown here is derived from an EMBL/GenBank/DDBJ whole genome shotgun (WGS) entry which is preliminary data.</text>
</comment>
<keyword evidence="1 3" id="KW-0560">Oxidoreductase</keyword>
<comment type="similarity">
    <text evidence="3">Belongs to the aldehyde dehydrogenase family.</text>
</comment>
<proteinExistence type="inferred from homology"/>
<organism evidence="5 6">
    <name type="scientific">Leeia speluncae</name>
    <dbReference type="NCBI Taxonomy" id="2884804"/>
    <lineage>
        <taxon>Bacteria</taxon>
        <taxon>Pseudomonadati</taxon>
        <taxon>Pseudomonadota</taxon>
        <taxon>Betaproteobacteria</taxon>
        <taxon>Neisseriales</taxon>
        <taxon>Leeiaceae</taxon>
        <taxon>Leeia</taxon>
    </lineage>
</organism>
<evidence type="ECO:0000256" key="1">
    <source>
        <dbReference type="ARBA" id="ARBA00023002"/>
    </source>
</evidence>
<dbReference type="InterPro" id="IPR016162">
    <property type="entry name" value="Ald_DH_N"/>
</dbReference>
<accession>A0ABS8DAH1</accession>
<dbReference type="InterPro" id="IPR016163">
    <property type="entry name" value="Ald_DH_C"/>
</dbReference>
<feature type="active site" evidence="2">
    <location>
        <position position="246"/>
    </location>
</feature>
<dbReference type="SUPFAM" id="SSF53720">
    <property type="entry name" value="ALDH-like"/>
    <property type="match status" value="1"/>
</dbReference>
<dbReference type="Gene3D" id="3.40.605.10">
    <property type="entry name" value="Aldehyde Dehydrogenase, Chain A, domain 1"/>
    <property type="match status" value="1"/>
</dbReference>
<evidence type="ECO:0000313" key="6">
    <source>
        <dbReference type="Proteomes" id="UP001165395"/>
    </source>
</evidence>
<keyword evidence="6" id="KW-1185">Reference proteome</keyword>
<dbReference type="CDD" id="cd07097">
    <property type="entry name" value="ALDH_KGSADH-YcbD"/>
    <property type="match status" value="1"/>
</dbReference>
<name>A0ABS8DAH1_9NEIS</name>
<evidence type="ECO:0000256" key="2">
    <source>
        <dbReference type="PROSITE-ProRule" id="PRU10007"/>
    </source>
</evidence>
<dbReference type="Gene3D" id="3.40.309.10">
    <property type="entry name" value="Aldehyde Dehydrogenase, Chain A, domain 2"/>
    <property type="match status" value="1"/>
</dbReference>
<dbReference type="Proteomes" id="UP001165395">
    <property type="component" value="Unassembled WGS sequence"/>
</dbReference>
<evidence type="ECO:0000313" key="5">
    <source>
        <dbReference type="EMBL" id="MCB6185157.1"/>
    </source>
</evidence>
<evidence type="ECO:0000259" key="4">
    <source>
        <dbReference type="Pfam" id="PF00171"/>
    </source>
</evidence>
<sequence length="477" mass="51070">MSLHKNYIAGEWVGSDGNPNINPSNTNEVVGLYASASVVDTQGAIAAAKAAFPAWSRSGILTRQAILKKAADEIFARREELGALLSREEGKTLAEGIGETIRASQIFEFFAGECLRLKGESVPSVRPNIGVDMTREAVGVVGIITPWNFPIAIPAWKIAPALAYGNTVVFKPADLVPGCSWAIVDILVRAGLPHGVLNLVMGKGSVVGQTMLDSPDINAITFTGSTNTGKRVAMSSIEHNRKYQLEMGGKNPFVVLDDAELDVAVEAAVNSAFFSTGQRCTASSRMIVTEGIHDRFVEAVVTRLNDLVIDDALKAGTHIGPVVDASQLKQDLDYIALGQSEGAKLAFGGRVLSRENPGFYLQPALFTEATNQMRISREEIFGPVASIIRVKDYEEALQVANDTPFGLSSGIATTSLKYATHFKRNAEAGMVMVNLPTAGVDFHVPFGGRKGSSYGSREQGSYAVEFFTTVKTSYTLS</sequence>
<dbReference type="RefSeq" id="WP_227181987.1">
    <property type="nucleotide sequence ID" value="NZ_JAJBZT010000012.1"/>
</dbReference>
<gene>
    <name evidence="5" type="ORF">LIN78_16540</name>
</gene>
<dbReference type="PANTHER" id="PTHR11699">
    <property type="entry name" value="ALDEHYDE DEHYDROGENASE-RELATED"/>
    <property type="match status" value="1"/>
</dbReference>
<protein>
    <submittedName>
        <fullName evidence="5">Aldehyde dehydrogenase family protein</fullName>
    </submittedName>
</protein>